<keyword evidence="3" id="KW-1015">Disulfide bond</keyword>
<keyword evidence="4" id="KW-0325">Glycoprotein</keyword>
<feature type="disulfide bond" evidence="3">
    <location>
        <begin position="269"/>
        <end position="272"/>
    </location>
</feature>
<feature type="disulfide bond" evidence="3">
    <location>
        <begin position="182"/>
        <end position="196"/>
    </location>
</feature>
<dbReference type="AlphaFoldDB" id="A0A8J6KA44"/>
<evidence type="ECO:0000256" key="2">
    <source>
        <dbReference type="PIRSR" id="PIRSR607754-2"/>
    </source>
</evidence>
<evidence type="ECO:0000313" key="5">
    <source>
        <dbReference type="EMBL" id="KAG9481159.1"/>
    </source>
</evidence>
<dbReference type="EMBL" id="WNTK01000006">
    <property type="protein sequence ID" value="KAG9481159.1"/>
    <property type="molecule type" value="Genomic_DNA"/>
</dbReference>
<feature type="binding site" evidence="1">
    <location>
        <begin position="109"/>
        <end position="113"/>
    </location>
    <ligand>
        <name>substrate</name>
    </ligand>
</feature>
<comment type="caution">
    <text evidence="5">The sequence shown here is derived from an EMBL/GenBank/DDBJ whole genome shotgun (WGS) entry which is preliminary data.</text>
</comment>
<keyword evidence="6" id="KW-1185">Reference proteome</keyword>
<dbReference type="Pfam" id="PF05060">
    <property type="entry name" value="MGAT2"/>
    <property type="match status" value="1"/>
</dbReference>
<sequence length="433" mass="50870">MRCRIYKRKVIILALVVVGCGLALWSSGKQKKNDFVQDSEVEKSHGRVHVSPGIRRMANESMGDKVPKPEVDNMTLVYRSVVFQLNFDQTIKNVETIKRPLDDIVVIVQVHNRPDYLRYLLESLRKAKGIENVLLIFSHDYWSPEINQIVASVDFCQVLQIFFPFSIQLYPNEFPGHDPKDCPRDIEKKDAIRLGCINAEYPDSFGHYREAKFSQTKHHWWWKLHFVWEKIKILKDHKGLVLLIEEDHYLAPDFYYILKKMWNRKNEECPDCDVLNLGTYTRLQSFSEKADKVEVKTWKSTEHNMGMAMSRDTYQKLIQCTDSFCSYDDYNWDWTLQHLTVNCLPKFWKVLVPEVPRIYHTGSCGMHHKKSCKPMTESAKLEALFTGNQHYLFPENVVISRRYSMAALSPHVKNGGWGDIRDHELCKSYRRLQ</sequence>
<feature type="disulfide bond" evidence="3">
    <location>
        <begin position="320"/>
        <end position="343"/>
    </location>
</feature>
<dbReference type="Gene3D" id="3.90.550.10">
    <property type="entry name" value="Spore Coat Polysaccharide Biosynthesis Protein SpsA, Chain A"/>
    <property type="match status" value="1"/>
</dbReference>
<protein>
    <recommendedName>
        <fullName evidence="7">Alpha-1,6-mannosyl-glycoprotein 2-beta-N-acetylglucosaminyltransferase</fullName>
    </recommendedName>
</protein>
<feature type="binding site" evidence="2">
    <location>
        <position position="247"/>
    </location>
    <ligand>
        <name>Mn(2+)</name>
        <dbReference type="ChEBI" id="CHEBI:29035"/>
    </ligand>
</feature>
<feature type="binding site" evidence="1">
    <location>
        <begin position="215"/>
        <end position="219"/>
    </location>
    <ligand>
        <name>substrate</name>
    </ligand>
</feature>
<evidence type="ECO:0000256" key="1">
    <source>
        <dbReference type="PIRSR" id="PIRSR607754-1"/>
    </source>
</evidence>
<feature type="disulfide bond" evidence="3">
    <location>
        <begin position="364"/>
        <end position="372"/>
    </location>
</feature>
<organism evidence="5 6">
    <name type="scientific">Eleutherodactylus coqui</name>
    <name type="common">Puerto Rican coqui</name>
    <dbReference type="NCBI Taxonomy" id="57060"/>
    <lineage>
        <taxon>Eukaryota</taxon>
        <taxon>Metazoa</taxon>
        <taxon>Chordata</taxon>
        <taxon>Craniata</taxon>
        <taxon>Vertebrata</taxon>
        <taxon>Euteleostomi</taxon>
        <taxon>Amphibia</taxon>
        <taxon>Batrachia</taxon>
        <taxon>Anura</taxon>
        <taxon>Neobatrachia</taxon>
        <taxon>Hyloidea</taxon>
        <taxon>Eleutherodactylidae</taxon>
        <taxon>Eleutherodactylinae</taxon>
        <taxon>Eleutherodactylus</taxon>
        <taxon>Eleutherodactylus</taxon>
    </lineage>
</organism>
<dbReference type="PROSITE" id="PS51257">
    <property type="entry name" value="PROKAR_LIPOPROTEIN"/>
    <property type="match status" value="1"/>
</dbReference>
<dbReference type="GO" id="GO:0046872">
    <property type="term" value="F:metal ion binding"/>
    <property type="evidence" value="ECO:0007669"/>
    <property type="project" value="UniProtKB-KW"/>
</dbReference>
<comment type="cofactor">
    <cofactor evidence="2">
        <name>Mn(2+)</name>
        <dbReference type="ChEBI" id="CHEBI:29035"/>
    </cofactor>
</comment>
<dbReference type="OrthoDB" id="6019616at2759"/>
<dbReference type="GO" id="GO:0000139">
    <property type="term" value="C:Golgi membrane"/>
    <property type="evidence" value="ECO:0007669"/>
    <property type="project" value="TreeGrafter"/>
</dbReference>
<evidence type="ECO:0000256" key="3">
    <source>
        <dbReference type="PIRSR" id="PIRSR607754-3"/>
    </source>
</evidence>
<feature type="glycosylation site" description="N-linked (GlcNAc...) asparagine" evidence="4">
    <location>
        <position position="59"/>
    </location>
</feature>
<dbReference type="GO" id="GO:0009312">
    <property type="term" value="P:oligosaccharide biosynthetic process"/>
    <property type="evidence" value="ECO:0007669"/>
    <property type="project" value="InterPro"/>
</dbReference>
<gene>
    <name evidence="5" type="ORF">GDO78_010423</name>
</gene>
<keyword evidence="2" id="KW-0479">Metal-binding</keyword>
<dbReference type="InterPro" id="IPR029044">
    <property type="entry name" value="Nucleotide-diphossugar_trans"/>
</dbReference>
<evidence type="ECO:0008006" key="7">
    <source>
        <dbReference type="Google" id="ProtNLM"/>
    </source>
</evidence>
<dbReference type="PANTHER" id="PTHR12871:SF7">
    <property type="entry name" value="ALPHA-1,6-MANNOSYL-GLYCOPROTEIN 2-BETA-N-ACETYLGLUCOSAMINYLTRANSFERASE"/>
    <property type="match status" value="1"/>
</dbReference>
<dbReference type="PANTHER" id="PTHR12871">
    <property type="entry name" value="BETA-1,2-N-ACETYLGLUCOSAMINYLTRANSFERASE II"/>
    <property type="match status" value="1"/>
</dbReference>
<reference evidence="5" key="1">
    <citation type="thesis" date="2020" institute="ProQuest LLC" country="789 East Eisenhower Parkway, Ann Arbor, MI, USA">
        <title>Comparative Genomics and Chromosome Evolution.</title>
        <authorList>
            <person name="Mudd A.B."/>
        </authorList>
    </citation>
    <scope>NUCLEOTIDE SEQUENCE</scope>
    <source>
        <strain evidence="5">HN-11 Male</strain>
        <tissue evidence="5">Kidney and liver</tissue>
    </source>
</reference>
<dbReference type="InterPro" id="IPR007754">
    <property type="entry name" value="GlcNAc_II"/>
</dbReference>
<name>A0A8J6KA44_ELECQ</name>
<feature type="disulfide bond" evidence="3">
    <location>
        <begin position="325"/>
        <end position="426"/>
    </location>
</feature>
<dbReference type="UniPathway" id="UPA00378"/>
<dbReference type="GO" id="GO:0006487">
    <property type="term" value="P:protein N-linked glycosylation"/>
    <property type="evidence" value="ECO:0007669"/>
    <property type="project" value="TreeGrafter"/>
</dbReference>
<accession>A0A8J6KA44</accession>
<dbReference type="GO" id="GO:0008455">
    <property type="term" value="F:alpha-1,6-mannosylglycoprotein 2-beta-N-acetylglucosaminyltransferase activity"/>
    <property type="evidence" value="ECO:0007669"/>
    <property type="project" value="InterPro"/>
</dbReference>
<dbReference type="Proteomes" id="UP000770717">
    <property type="component" value="Unassembled WGS sequence"/>
</dbReference>
<dbReference type="SUPFAM" id="SSF53448">
    <property type="entry name" value="Nucleotide-diphospho-sugar transferases"/>
    <property type="match status" value="1"/>
</dbReference>
<dbReference type="GO" id="GO:0005795">
    <property type="term" value="C:Golgi stack"/>
    <property type="evidence" value="ECO:0007669"/>
    <property type="project" value="InterPro"/>
</dbReference>
<keyword evidence="2" id="KW-0464">Manganese</keyword>
<evidence type="ECO:0000256" key="4">
    <source>
        <dbReference type="PIRSR" id="PIRSR607754-4"/>
    </source>
</evidence>
<evidence type="ECO:0000313" key="6">
    <source>
        <dbReference type="Proteomes" id="UP000770717"/>
    </source>
</evidence>
<feature type="binding site" evidence="1">
    <location>
        <position position="140"/>
    </location>
    <ligand>
        <name>substrate</name>
    </ligand>
</feature>
<feature type="binding site" evidence="2">
    <location>
        <position position="360"/>
    </location>
    <ligand>
        <name>Mn(2+)</name>
        <dbReference type="ChEBI" id="CHEBI:29035"/>
    </ligand>
</feature>
<feature type="glycosylation site" description="N-linked (GlcNAc...) asparagine" evidence="4">
    <location>
        <position position="73"/>
    </location>
</feature>
<proteinExistence type="predicted"/>